<dbReference type="AlphaFoldDB" id="C4R7Q3"/>
<sequence>MTQRTAAEYRVLYNFLLDKYHKTEKEFKENVETEAELRHFLRYNTLRNAAILDIIREVYPQDEDQDDIEDTEKQIIESILEKKPELKMLESLLDDEVDHQDSTLDSLMEIQFKLSPVNTFNPDATLEQDQYLARIKNKMVVKLMKDIKMLPRNYKEQDEVKETDITGYTVDTSGLKVPALDIAEQTPLTNTHYLKMTNPQIFQEDPVSKKRKLEPEEDIEIKKVKE</sequence>
<reference evidence="2 3" key="1">
    <citation type="journal article" date="2009" name="Nat. Biotechnol.">
        <title>Genome sequence of the recombinant protein production host Pichia pastoris.</title>
        <authorList>
            <person name="De Schutter K."/>
            <person name="Lin Y.C."/>
            <person name="Tiels P."/>
            <person name="Van Hecke A."/>
            <person name="Glinka S."/>
            <person name="Weber-Lehmann J."/>
            <person name="Rouze P."/>
            <person name="Van de Peer Y."/>
            <person name="Callewaert N."/>
        </authorList>
    </citation>
    <scope>NUCLEOTIDE SEQUENCE [LARGE SCALE GENOMIC DNA]</scope>
    <source>
        <strain evidence="3">GS115 / ATCC 20864</strain>
    </source>
</reference>
<evidence type="ECO:0000256" key="1">
    <source>
        <dbReference type="SAM" id="MobiDB-lite"/>
    </source>
</evidence>
<protein>
    <submittedName>
        <fullName evidence="2">Uncharacterized protein</fullName>
    </submittedName>
</protein>
<gene>
    <name evidence="2" type="ordered locus">PAS_chr4_0380</name>
</gene>
<accession>C4R7Q3</accession>
<dbReference type="GeneID" id="8200988"/>
<organism evidence="2 3">
    <name type="scientific">Komagataella phaffii (strain GS115 / ATCC 20864)</name>
    <name type="common">Yeast</name>
    <name type="synonym">Pichia pastoris</name>
    <dbReference type="NCBI Taxonomy" id="644223"/>
    <lineage>
        <taxon>Eukaryota</taxon>
        <taxon>Fungi</taxon>
        <taxon>Dikarya</taxon>
        <taxon>Ascomycota</taxon>
        <taxon>Saccharomycotina</taxon>
        <taxon>Pichiomycetes</taxon>
        <taxon>Pichiales</taxon>
        <taxon>Pichiaceae</taxon>
        <taxon>Komagataella</taxon>
    </lineage>
</organism>
<proteinExistence type="predicted"/>
<dbReference type="OrthoDB" id="10307052at2759"/>
<dbReference type="EMBL" id="FN392322">
    <property type="protein sequence ID" value="CAY71628.1"/>
    <property type="molecule type" value="Genomic_DNA"/>
</dbReference>
<dbReference type="Proteomes" id="UP000000314">
    <property type="component" value="Chromosome 4"/>
</dbReference>
<keyword evidence="3" id="KW-1185">Reference proteome</keyword>
<evidence type="ECO:0000313" key="3">
    <source>
        <dbReference type="Proteomes" id="UP000000314"/>
    </source>
</evidence>
<dbReference type="InParanoid" id="C4R7Q3"/>
<feature type="region of interest" description="Disordered" evidence="1">
    <location>
        <begin position="205"/>
        <end position="226"/>
    </location>
</feature>
<dbReference type="KEGG" id="ppa:PAS_chr4_0380"/>
<name>C4R7Q3_KOMPG</name>
<dbReference type="HOGENOM" id="CLU_1225170_0_0_1"/>
<evidence type="ECO:0000313" key="2">
    <source>
        <dbReference type="EMBL" id="CAY71628.1"/>
    </source>
</evidence>
<dbReference type="RefSeq" id="XP_002493807.1">
    <property type="nucleotide sequence ID" value="XM_002493762.1"/>
</dbReference>